<organism evidence="2 3">
    <name type="scientific">Acidaminococcus fermentans (strain ATCC 25085 / DSM 20731 / CCUG 9996 / CIP 106432 / VR4)</name>
    <dbReference type="NCBI Taxonomy" id="591001"/>
    <lineage>
        <taxon>Bacteria</taxon>
        <taxon>Bacillati</taxon>
        <taxon>Bacillota</taxon>
        <taxon>Negativicutes</taxon>
        <taxon>Acidaminococcales</taxon>
        <taxon>Acidaminococcaceae</taxon>
        <taxon>Acidaminococcus</taxon>
    </lineage>
</organism>
<proteinExistence type="predicted"/>
<dbReference type="GeneID" id="78334886"/>
<dbReference type="EMBL" id="CP001859">
    <property type="protein sequence ID" value="ADB47546.1"/>
    <property type="molecule type" value="Genomic_DNA"/>
</dbReference>
<dbReference type="AlphaFoldDB" id="D2RKE4"/>
<keyword evidence="3" id="KW-1185">Reference proteome</keyword>
<evidence type="ECO:0000256" key="1">
    <source>
        <dbReference type="SAM" id="Phobius"/>
    </source>
</evidence>
<reference evidence="2 3" key="1">
    <citation type="journal article" date="2010" name="Stand. Genomic Sci.">
        <title>Complete genome sequence of Acidaminococcus fermentans type strain (VR4).</title>
        <authorList>
            <person name="Chang Y.J."/>
            <person name="Pukall R."/>
            <person name="Saunders E."/>
            <person name="Lapidus A."/>
            <person name="Copeland A."/>
            <person name="Nolan M."/>
            <person name="Glavina Del Rio T."/>
            <person name="Lucas S."/>
            <person name="Chen F."/>
            <person name="Tice H."/>
            <person name="Cheng J.F."/>
            <person name="Han C."/>
            <person name="Detter J.C."/>
            <person name="Bruce D."/>
            <person name="Goodwin L."/>
            <person name="Pitluck S."/>
            <person name="Mikhailova N."/>
            <person name="Liolios K."/>
            <person name="Pati A."/>
            <person name="Ivanova N."/>
            <person name="Mavromatis K."/>
            <person name="Chen A."/>
            <person name="Palaniappan K."/>
            <person name="Land M."/>
            <person name="Hauser L."/>
            <person name="Jeffries C.D."/>
            <person name="Brettin T."/>
            <person name="Rohde M."/>
            <person name="Goker M."/>
            <person name="Bristow J."/>
            <person name="Eisen J.A."/>
            <person name="Markowitz V."/>
            <person name="Hugenholtz P."/>
            <person name="Kyrpides N.C."/>
            <person name="Klenk H.P."/>
        </authorList>
    </citation>
    <scope>NUCLEOTIDE SEQUENCE [LARGE SCALE GENOMIC DNA]</scope>
    <source>
        <strain evidence="3">ATCC 25085 / DSM 20731 / CCUG 9996 / CIP 106432 / VR4</strain>
    </source>
</reference>
<evidence type="ECO:0000313" key="2">
    <source>
        <dbReference type="EMBL" id="ADB47546.1"/>
    </source>
</evidence>
<feature type="transmembrane region" description="Helical" evidence="1">
    <location>
        <begin position="24"/>
        <end position="42"/>
    </location>
</feature>
<dbReference type="RefSeq" id="WP_012938533.1">
    <property type="nucleotide sequence ID" value="NC_013740.1"/>
</dbReference>
<evidence type="ECO:0008006" key="4">
    <source>
        <dbReference type="Google" id="ProtNLM"/>
    </source>
</evidence>
<name>D2RKE4_ACIFV</name>
<sequence length="73" mass="8132">MITMAKMMYDMYIKPRLGEKGQDMVEYALMLAIIVGIGWLIYQQTNLAGQINNVFNNAGNLMTEAAAKNSKGQ</sequence>
<dbReference type="STRING" id="591001.Acfer_1185"/>
<keyword evidence="1" id="KW-1133">Transmembrane helix</keyword>
<keyword evidence="1" id="KW-0812">Transmembrane</keyword>
<gene>
    <name evidence="2" type="ordered locus">Acfer_1185</name>
</gene>
<protein>
    <recommendedName>
        <fullName evidence="4">Flp family type IVb pilin</fullName>
    </recommendedName>
</protein>
<dbReference type="HOGENOM" id="CLU_2696079_0_0_9"/>
<keyword evidence="1" id="KW-0472">Membrane</keyword>
<dbReference type="KEGG" id="afn:Acfer_1185"/>
<accession>D2RKE4</accession>
<dbReference type="Proteomes" id="UP000001902">
    <property type="component" value="Chromosome"/>
</dbReference>
<evidence type="ECO:0000313" key="3">
    <source>
        <dbReference type="Proteomes" id="UP000001902"/>
    </source>
</evidence>
<dbReference type="OrthoDB" id="290056at2"/>